<dbReference type="PANTHER" id="PTHR46890:SF48">
    <property type="entry name" value="RNA-DIRECTED DNA POLYMERASE"/>
    <property type="match status" value="1"/>
</dbReference>
<dbReference type="EMBL" id="BAABME010010818">
    <property type="protein sequence ID" value="GAA0182266.1"/>
    <property type="molecule type" value="Genomic_DNA"/>
</dbReference>
<proteinExistence type="predicted"/>
<feature type="domain" description="Reverse transcriptase" evidence="1">
    <location>
        <begin position="2"/>
        <end position="181"/>
    </location>
</feature>
<reference evidence="2 3" key="1">
    <citation type="submission" date="2024-01" db="EMBL/GenBank/DDBJ databases">
        <title>The complete chloroplast genome sequence of Lithospermum erythrorhizon: insights into the phylogenetic relationship among Boraginaceae species and the maternal lineages of purple gromwells.</title>
        <authorList>
            <person name="Okada T."/>
            <person name="Watanabe K."/>
        </authorList>
    </citation>
    <scope>NUCLEOTIDE SEQUENCE [LARGE SCALE GENOMIC DNA]</scope>
</reference>
<protein>
    <recommendedName>
        <fullName evidence="1">Reverse transcriptase domain-containing protein</fullName>
    </recommendedName>
</protein>
<gene>
    <name evidence="2" type="ORF">LIER_30347</name>
</gene>
<comment type="caution">
    <text evidence="2">The sequence shown here is derived from an EMBL/GenBank/DDBJ whole genome shotgun (WGS) entry which is preliminary data.</text>
</comment>
<keyword evidence="3" id="KW-1185">Reference proteome</keyword>
<evidence type="ECO:0000313" key="3">
    <source>
        <dbReference type="Proteomes" id="UP001454036"/>
    </source>
</evidence>
<dbReference type="AlphaFoldDB" id="A0AAV3RP35"/>
<sequence>MSDFRPISLCNIVAKIIGKVMTNRLRGALTNIISETQSPFLPGRIISNNILIAHELLHFMNHRVRSKNPYMSLKLDMSKAYDRVEWKFLESIMLKFGFSRMLVDWTMCLVSFVSYSFLVNGAPREGLSCMLRDGEERKALTRVKISRESPNISHILFADDTMLFCKASGAEANEIMRILQDNEEASVGLIDNLNSSVAKFFGKNEEGAEEFIGNLGGNFVMVRAKGG</sequence>
<dbReference type="CDD" id="cd01650">
    <property type="entry name" value="RT_nLTR_like"/>
    <property type="match status" value="1"/>
</dbReference>
<evidence type="ECO:0000259" key="1">
    <source>
        <dbReference type="Pfam" id="PF00078"/>
    </source>
</evidence>
<organism evidence="2 3">
    <name type="scientific">Lithospermum erythrorhizon</name>
    <name type="common">Purple gromwell</name>
    <name type="synonym">Lithospermum officinale var. erythrorhizon</name>
    <dbReference type="NCBI Taxonomy" id="34254"/>
    <lineage>
        <taxon>Eukaryota</taxon>
        <taxon>Viridiplantae</taxon>
        <taxon>Streptophyta</taxon>
        <taxon>Embryophyta</taxon>
        <taxon>Tracheophyta</taxon>
        <taxon>Spermatophyta</taxon>
        <taxon>Magnoliopsida</taxon>
        <taxon>eudicotyledons</taxon>
        <taxon>Gunneridae</taxon>
        <taxon>Pentapetalae</taxon>
        <taxon>asterids</taxon>
        <taxon>lamiids</taxon>
        <taxon>Boraginales</taxon>
        <taxon>Boraginaceae</taxon>
        <taxon>Boraginoideae</taxon>
        <taxon>Lithospermeae</taxon>
        <taxon>Lithospermum</taxon>
    </lineage>
</organism>
<dbReference type="InterPro" id="IPR000477">
    <property type="entry name" value="RT_dom"/>
</dbReference>
<dbReference type="Pfam" id="PF00078">
    <property type="entry name" value="RVT_1"/>
    <property type="match status" value="1"/>
</dbReference>
<dbReference type="InterPro" id="IPR043502">
    <property type="entry name" value="DNA/RNA_pol_sf"/>
</dbReference>
<dbReference type="Proteomes" id="UP001454036">
    <property type="component" value="Unassembled WGS sequence"/>
</dbReference>
<evidence type="ECO:0000313" key="2">
    <source>
        <dbReference type="EMBL" id="GAA0182266.1"/>
    </source>
</evidence>
<name>A0AAV3RP35_LITER</name>
<dbReference type="InterPro" id="IPR052343">
    <property type="entry name" value="Retrotransposon-Effector_Assoc"/>
</dbReference>
<dbReference type="PANTHER" id="PTHR46890">
    <property type="entry name" value="NON-LTR RETROLELEMENT REVERSE TRANSCRIPTASE-LIKE PROTEIN-RELATED"/>
    <property type="match status" value="1"/>
</dbReference>
<accession>A0AAV3RP35</accession>
<dbReference type="SUPFAM" id="SSF56672">
    <property type="entry name" value="DNA/RNA polymerases"/>
    <property type="match status" value="1"/>
</dbReference>